<protein>
    <submittedName>
        <fullName evidence="1">Uncharacterized protein</fullName>
    </submittedName>
</protein>
<sequence length="203" mass="22407">MSGRDHDLPSIPPDLEASVRALRSMNPSDALVERALSKLPEGSERPAVTGSARSQRASCPWRWRALLAAPALAALATAVVVAGDRGAGSPAIERLEERAIALPEEGDAWMHLDLWTDRHADEPAVVHLEVPEHVRVRLPDGDGGALEQHCQQQRCSHWLTRYRRGDAPLSVAVAQPGRYEIHVRHESNEARVRERFVLIAARE</sequence>
<gene>
    <name evidence="1" type="ORF">POL72_04140</name>
</gene>
<evidence type="ECO:0000313" key="1">
    <source>
        <dbReference type="EMBL" id="MDC0676919.1"/>
    </source>
</evidence>
<name>A0ABT5BTP8_9BACT</name>
<accession>A0ABT5BTP8</accession>
<dbReference type="RefSeq" id="WP_272093692.1">
    <property type="nucleotide sequence ID" value="NZ_JAQNDK010000001.1"/>
</dbReference>
<comment type="caution">
    <text evidence="1">The sequence shown here is derived from an EMBL/GenBank/DDBJ whole genome shotgun (WGS) entry which is preliminary data.</text>
</comment>
<proteinExistence type="predicted"/>
<reference evidence="1 2" key="1">
    <citation type="submission" date="2023-01" db="EMBL/GenBank/DDBJ databases">
        <title>Minimal conservation of predation-associated metabolite biosynthetic gene clusters underscores biosynthetic potential of Myxococcota including descriptions for ten novel species: Archangium lansinium sp. nov., Myxococcus landrumus sp. nov., Nannocystis bai.</title>
        <authorList>
            <person name="Ahearne A."/>
            <person name="Stevens C."/>
            <person name="Dowd S."/>
        </authorList>
    </citation>
    <scope>NUCLEOTIDE SEQUENCE [LARGE SCALE GENOMIC DNA]</scope>
    <source>
        <strain evidence="1 2">WIWO2</strain>
    </source>
</reference>
<keyword evidence="2" id="KW-1185">Reference proteome</keyword>
<evidence type="ECO:0000313" key="2">
    <source>
        <dbReference type="Proteomes" id="UP001217485"/>
    </source>
</evidence>
<organism evidence="1 2">
    <name type="scientific">Sorangium atrum</name>
    <dbReference type="NCBI Taxonomy" id="2995308"/>
    <lineage>
        <taxon>Bacteria</taxon>
        <taxon>Pseudomonadati</taxon>
        <taxon>Myxococcota</taxon>
        <taxon>Polyangia</taxon>
        <taxon>Polyangiales</taxon>
        <taxon>Polyangiaceae</taxon>
        <taxon>Sorangium</taxon>
    </lineage>
</organism>
<dbReference type="EMBL" id="JAQNDK010000001">
    <property type="protein sequence ID" value="MDC0676919.1"/>
    <property type="molecule type" value="Genomic_DNA"/>
</dbReference>
<dbReference type="Proteomes" id="UP001217485">
    <property type="component" value="Unassembled WGS sequence"/>
</dbReference>